<evidence type="ECO:0000313" key="3">
    <source>
        <dbReference type="Proteomes" id="UP000242791"/>
    </source>
</evidence>
<keyword evidence="3" id="KW-1185">Reference proteome</keyword>
<accession>A0A1J9Q9C0</accession>
<evidence type="ECO:0000313" key="2">
    <source>
        <dbReference type="EMBL" id="OJD25064.1"/>
    </source>
</evidence>
<name>A0A1J9Q9C0_9EURO</name>
<feature type="domain" description="Tf2-1-like SH3-like" evidence="1">
    <location>
        <begin position="29"/>
        <end position="91"/>
    </location>
</feature>
<dbReference type="EMBL" id="LGTZ01000438">
    <property type="protein sequence ID" value="OJD25064.1"/>
    <property type="molecule type" value="Genomic_DNA"/>
</dbReference>
<dbReference type="STRING" id="1658174.A0A1J9Q9C0"/>
<dbReference type="Proteomes" id="UP000242791">
    <property type="component" value="Unassembled WGS sequence"/>
</dbReference>
<reference evidence="2 3" key="1">
    <citation type="submission" date="2015-08" db="EMBL/GenBank/DDBJ databases">
        <title>Emmonsia species relationships and genome sequence.</title>
        <authorList>
            <person name="Cuomo C.A."/>
            <person name="Schwartz I.S."/>
            <person name="Kenyon C."/>
            <person name="De Hoog G.S."/>
            <person name="Govender N.P."/>
            <person name="Botha A."/>
            <person name="Moreno L."/>
            <person name="De Vries M."/>
            <person name="Munoz J.F."/>
            <person name="Stielow J.B."/>
        </authorList>
    </citation>
    <scope>NUCLEOTIDE SEQUENCE [LARGE SCALE GENOMIC DNA]</scope>
    <source>
        <strain evidence="2 3">EI222</strain>
    </source>
</reference>
<comment type="caution">
    <text evidence="2">The sequence shown here is derived from an EMBL/GenBank/DDBJ whole genome shotgun (WGS) entry which is preliminary data.</text>
</comment>
<dbReference type="PANTHER" id="PTHR46148:SF52">
    <property type="entry name" value="OS04G0603800 PROTEIN"/>
    <property type="match status" value="1"/>
</dbReference>
<proteinExistence type="predicted"/>
<dbReference type="AlphaFoldDB" id="A0A1J9Q9C0"/>
<dbReference type="Pfam" id="PF24626">
    <property type="entry name" value="SH3_Tf2-1"/>
    <property type="match status" value="1"/>
</dbReference>
<organism evidence="2 3">
    <name type="scientific">Blastomyces percursus</name>
    <dbReference type="NCBI Taxonomy" id="1658174"/>
    <lineage>
        <taxon>Eukaryota</taxon>
        <taxon>Fungi</taxon>
        <taxon>Dikarya</taxon>
        <taxon>Ascomycota</taxon>
        <taxon>Pezizomycotina</taxon>
        <taxon>Eurotiomycetes</taxon>
        <taxon>Eurotiomycetidae</taxon>
        <taxon>Onygenales</taxon>
        <taxon>Ajellomycetaceae</taxon>
        <taxon>Blastomyces</taxon>
    </lineage>
</organism>
<dbReference type="InterPro" id="IPR056924">
    <property type="entry name" value="SH3_Tf2-1"/>
</dbReference>
<sequence length="151" mass="17860">MLKTILVEAKEQEEKYYNLRHKPMSFKIGDWVMLRSTSISTLRPKAKLDHRYLGPFKIIDAWGKQTYKLALTPQYRGIHPVFHVSLLEPYHARDGIIPTTEPILIDSEERWEVKDIIDNNITVKYQQQQHRHQIGNLRTFALRLTLKILII</sequence>
<dbReference type="OrthoDB" id="4499277at2759"/>
<protein>
    <recommendedName>
        <fullName evidence="1">Tf2-1-like SH3-like domain-containing protein</fullName>
    </recommendedName>
</protein>
<evidence type="ECO:0000259" key="1">
    <source>
        <dbReference type="Pfam" id="PF24626"/>
    </source>
</evidence>
<gene>
    <name evidence="2" type="ORF">ACJ73_03569</name>
</gene>
<dbReference type="VEuPathDB" id="FungiDB:ACJ73_03569"/>
<dbReference type="PANTHER" id="PTHR46148">
    <property type="entry name" value="CHROMO DOMAIN-CONTAINING PROTEIN"/>
    <property type="match status" value="1"/>
</dbReference>